<dbReference type="GO" id="GO:0015159">
    <property type="term" value="F:polysaccharide transmembrane transporter activity"/>
    <property type="evidence" value="ECO:0007669"/>
    <property type="project" value="InterPro"/>
</dbReference>
<keyword evidence="2" id="KW-0694">RNA-binding</keyword>
<evidence type="ECO:0000259" key="4">
    <source>
        <dbReference type="Pfam" id="PF10531"/>
    </source>
</evidence>
<dbReference type="Pfam" id="PF10531">
    <property type="entry name" value="SLBB"/>
    <property type="match status" value="1"/>
</dbReference>
<gene>
    <name evidence="5" type="ORF">X929_06410</name>
</gene>
<dbReference type="GO" id="GO:0003723">
    <property type="term" value="F:RNA binding"/>
    <property type="evidence" value="ECO:0007669"/>
    <property type="project" value="UniProtKB-KW"/>
</dbReference>
<evidence type="ECO:0000256" key="1">
    <source>
        <dbReference type="ARBA" id="ARBA00022729"/>
    </source>
</evidence>
<evidence type="ECO:0000256" key="2">
    <source>
        <dbReference type="PROSITE-ProRule" id="PRU00182"/>
    </source>
</evidence>
<dbReference type="PROSITE" id="PS50889">
    <property type="entry name" value="S4"/>
    <property type="match status" value="1"/>
</dbReference>
<dbReference type="InterPro" id="IPR049712">
    <property type="entry name" value="Poly_export"/>
</dbReference>
<dbReference type="RefSeq" id="WP_103067173.1">
    <property type="nucleotide sequence ID" value="NZ_AZRL01000016.1"/>
</dbReference>
<feature type="domain" description="Polysaccharide export protein N-terminal" evidence="3">
    <location>
        <begin position="22"/>
        <end position="93"/>
    </location>
</feature>
<dbReference type="AlphaFoldDB" id="A0A2K1P0C9"/>
<organism evidence="5 6">
    <name type="scientific">Petrotoga olearia DSM 13574</name>
    <dbReference type="NCBI Taxonomy" id="1122955"/>
    <lineage>
        <taxon>Bacteria</taxon>
        <taxon>Thermotogati</taxon>
        <taxon>Thermotogota</taxon>
        <taxon>Thermotogae</taxon>
        <taxon>Petrotogales</taxon>
        <taxon>Petrotogaceae</taxon>
        <taxon>Petrotoga</taxon>
    </lineage>
</organism>
<dbReference type="EMBL" id="AZRL01000016">
    <property type="protein sequence ID" value="PNR96187.1"/>
    <property type="molecule type" value="Genomic_DNA"/>
</dbReference>
<dbReference type="OrthoDB" id="8291at2"/>
<evidence type="ECO:0000313" key="6">
    <source>
        <dbReference type="Proteomes" id="UP000236434"/>
    </source>
</evidence>
<feature type="domain" description="Soluble ligand binding" evidence="4">
    <location>
        <begin position="725"/>
        <end position="772"/>
    </location>
</feature>
<sequence length="842" mass="93346">MKKGHFIVILLFLLVLPIITFSYNVRNGDTLGIWVLGYPEYSITNVIVGPEGEITVPPIGRIKAEGRTLGEIENEISIKMESYIKTNKVTVGITQYAPFSVTVLGNTNINGVIDIKNEKIKLSDLIGLAGGIKDINKSSYALIKSPDGEEQRVNIGWIKSGEAGEDPYIYENHFVLFPYDYTNRVTVFSDFGTSSLDYYEGMTLKTVISSMNIPTNKMPSKILIVREAKIQEILFDEIVKKEDYSVQPGDTVIIPYNYTNNVLVFSDFGSASLEYFEGMGIKSVITLISSASDINLPLNQVNDEITLVRGGQTYKVSLQKITQGDDFLLQPGDTVIINKYENYVYVSSQEISKRVDFEKQERMNVRTLLTKVGISEENVEQILVNNQPVDLNFDLKKDDFIQITTKRNYVYLSGAFNTTGKVEFLPNEKISMDKIVGLAGGFSTNFSGNLVIVDNTGSTKSLTVDPNNLTMLKDVLPSSGSTIIADTELRMAYIFGEFSEAITYNQGESLYELLLPFNLNESYEVRYQIGEKSGTLTANESDILKNIPLVGKVFVEISKIAPDQVIVYKAGETQVIQQQNVRLIDVFSSVNGFSPVDTGIITIYQNNEKIKTINSEELLNNLMFEVPKGSYVVVQPEVSSSYIAVLGNISPKSLRTDVPMSLVEILSSSANDSSSTIDWKNQESVFIYTKNNEEIKVDIKDIDSLRNVLVNPGSIVYVPPIEEQVVYVFGEVVRPGIIPYNAGMTVLDAILKAGNASQSAQLTTVYLFKDGPENPPVTLDLSGIIKASPVKTGMNPEVKPKDIIYIPKNTLTNIVEVMSIVQTFMSFINTGFDTYTNVSGLF</sequence>
<dbReference type="InterPro" id="IPR003715">
    <property type="entry name" value="Poly_export_N"/>
</dbReference>
<dbReference type="Pfam" id="PF02563">
    <property type="entry name" value="Poly_export"/>
    <property type="match status" value="1"/>
</dbReference>
<dbReference type="PANTHER" id="PTHR33619:SF3">
    <property type="entry name" value="POLYSACCHARIDE EXPORT PROTEIN GFCE-RELATED"/>
    <property type="match status" value="1"/>
</dbReference>
<dbReference type="Gene3D" id="3.30.1950.10">
    <property type="entry name" value="wza like domain"/>
    <property type="match status" value="1"/>
</dbReference>
<dbReference type="Gene3D" id="3.10.560.10">
    <property type="entry name" value="Outer membrane lipoprotein wza domain like"/>
    <property type="match status" value="5"/>
</dbReference>
<name>A0A2K1P0C9_9BACT</name>
<proteinExistence type="predicted"/>
<accession>A0A2K1P0C9</accession>
<comment type="caution">
    <text evidence="5">The sequence shown here is derived from an EMBL/GenBank/DDBJ whole genome shotgun (WGS) entry which is preliminary data.</text>
</comment>
<keyword evidence="1" id="KW-0732">Signal</keyword>
<dbReference type="InterPro" id="IPR019554">
    <property type="entry name" value="Soluble_ligand-bd"/>
</dbReference>
<protein>
    <submittedName>
        <fullName evidence="5">Uncharacterized protein</fullName>
    </submittedName>
</protein>
<dbReference type="Proteomes" id="UP000236434">
    <property type="component" value="Unassembled WGS sequence"/>
</dbReference>
<reference evidence="5 6" key="1">
    <citation type="submission" date="2013-12" db="EMBL/GenBank/DDBJ databases">
        <title>Comparative genomics of Petrotoga isolates.</title>
        <authorList>
            <person name="Nesbo C.L."/>
            <person name="Charchuk R."/>
            <person name="Chow K."/>
        </authorList>
    </citation>
    <scope>NUCLEOTIDE SEQUENCE [LARGE SCALE GENOMIC DNA]</scope>
    <source>
        <strain evidence="5 6">DSM 13574</strain>
    </source>
</reference>
<dbReference type="PANTHER" id="PTHR33619">
    <property type="entry name" value="POLYSACCHARIDE EXPORT PROTEIN GFCE-RELATED"/>
    <property type="match status" value="1"/>
</dbReference>
<evidence type="ECO:0000259" key="3">
    <source>
        <dbReference type="Pfam" id="PF02563"/>
    </source>
</evidence>
<evidence type="ECO:0000313" key="5">
    <source>
        <dbReference type="EMBL" id="PNR96187.1"/>
    </source>
</evidence>